<feature type="region of interest" description="Disordered" evidence="5">
    <location>
        <begin position="290"/>
        <end position="322"/>
    </location>
</feature>
<dbReference type="Pfam" id="PF13476">
    <property type="entry name" value="AAA_23"/>
    <property type="match status" value="1"/>
</dbReference>
<keyword evidence="4" id="KW-0175">Coiled coil</keyword>
<dbReference type="InterPro" id="IPR027417">
    <property type="entry name" value="P-loop_NTPase"/>
</dbReference>
<dbReference type="SUPFAM" id="SSF52540">
    <property type="entry name" value="P-loop containing nucleoside triphosphate hydrolases"/>
    <property type="match status" value="1"/>
</dbReference>
<keyword evidence="7" id="KW-0540">Nuclease</keyword>
<organism evidence="7 8">
    <name type="scientific">Kineosporia succinea</name>
    <dbReference type="NCBI Taxonomy" id="84632"/>
    <lineage>
        <taxon>Bacteria</taxon>
        <taxon>Bacillati</taxon>
        <taxon>Actinomycetota</taxon>
        <taxon>Actinomycetes</taxon>
        <taxon>Kineosporiales</taxon>
        <taxon>Kineosporiaceae</taxon>
        <taxon>Kineosporia</taxon>
    </lineage>
</organism>
<evidence type="ECO:0000256" key="5">
    <source>
        <dbReference type="SAM" id="MobiDB-lite"/>
    </source>
</evidence>
<feature type="compositionally biased region" description="Low complexity" evidence="5">
    <location>
        <begin position="290"/>
        <end position="303"/>
    </location>
</feature>
<feature type="region of interest" description="Disordered" evidence="5">
    <location>
        <begin position="334"/>
        <end position="356"/>
    </location>
</feature>
<reference evidence="7 8" key="1">
    <citation type="submission" date="2023-07" db="EMBL/GenBank/DDBJ databases">
        <title>Sequencing the genomes of 1000 actinobacteria strains.</title>
        <authorList>
            <person name="Klenk H.-P."/>
        </authorList>
    </citation>
    <scope>NUCLEOTIDE SEQUENCE [LARGE SCALE GENOMIC DNA]</scope>
    <source>
        <strain evidence="7 8">DSM 44388</strain>
    </source>
</reference>
<proteinExistence type="inferred from homology"/>
<name>A0ABT9P740_9ACTN</name>
<dbReference type="GO" id="GO:0004527">
    <property type="term" value="F:exonuclease activity"/>
    <property type="evidence" value="ECO:0007669"/>
    <property type="project" value="UniProtKB-KW"/>
</dbReference>
<evidence type="ECO:0000256" key="2">
    <source>
        <dbReference type="ARBA" id="ARBA00011322"/>
    </source>
</evidence>
<evidence type="ECO:0000256" key="4">
    <source>
        <dbReference type="SAM" id="Coils"/>
    </source>
</evidence>
<dbReference type="PANTHER" id="PTHR32114">
    <property type="entry name" value="ABC TRANSPORTER ABCH.3"/>
    <property type="match status" value="1"/>
</dbReference>
<sequence length="1097" mass="116448">MRPVLLEMEGFASFRERALVDFEDADYFAIVGPTGAGKSTIVDALTFALFGSAPRWGRKNAVSMALSPHGNRAVVRLVFELAGQRYVVAREVRRTGQSTTAKNQRLERLPSVTSRGEPDEITESLAADSKVTEAVEKLLGLTFEQFRQCVVLPQNAFAEFLHSTPKDRQEILLRLIGAEHYEVVRGEANQRAQAARDRVEHLDRTLADLGDATPEAEAAAAAREQTLAGLVTRVRAALPGLAAAQEALAGAQAVEQRLGAERDRLTAIVVPAGVSEIDRAVSEASSAASAAASGESAAETADTAAREQLSAAPARGPLEQTVKNHTELARLTAERPGLVSSESSARAAHEAAGHQVTQAELRFTQAQVAAERAGREADEATRRVAELEGQHRALGAPALPAGLDELDRDLGAARAARDAALAVLAEAEKADEAAASALEAGPPRGPLERARATLEDLEVLAGQLAGLPERAESARSETRAATAAVEDCEAALREAQARREEARVQHAASALRRHLVAGEPCPVCVQPVATLPEPGPDQALPGTGEAERALESARARLNQVARQESSAQAQLEAAERRREELRTNVPRACPDLATAERLLTELGALETRRREAGLAMRQARAAAEAARRTADDLVASETRIRSALGQARDPLVVLGAPPIEDLSLAEAWHRLIGWASEQAGSVGAELAQAREVLARVTAARQAAGAELATAGKELRQARAVQAEALSAAERVRERVAQAIEHEAGLKAALAGALSLDVATAQIRQIDGFEAAVRAADESLRVARQSRERAQQKLHELDGQLAAGWAGLRRTRDEVVPLGAPELTSDGLLQAWNGLVAWSSGAAAERAEQLGTARASTRTLRDEAGAKATELAGVLQQHEIPLPAEDLATTALAAATGAHAQARAARERVQERRAQAAGVLEERAAEEGHAHVAKMLGDLLRADKFPRWLATAALESLVLEASDTLLRLSNGQFDLSHDDKGDLVVVDHTDADARRSVKTLSGGETFQASLAMALALSSQMSQLSSAGGARLDSIFLDEGFGTLDPDTLETVAGTLENLARGERMVGVITHVPALADRVPVRFNVRRDAQTSRVERQNL</sequence>
<feature type="domain" description="Rad50/SbcC-type AAA" evidence="6">
    <location>
        <begin position="6"/>
        <end position="208"/>
    </location>
</feature>
<gene>
    <name evidence="7" type="ORF">J2S57_003634</name>
</gene>
<feature type="coiled-coil region" evidence="4">
    <location>
        <begin position="543"/>
        <end position="584"/>
    </location>
</feature>
<evidence type="ECO:0000313" key="7">
    <source>
        <dbReference type="EMBL" id="MDP9827885.1"/>
    </source>
</evidence>
<dbReference type="RefSeq" id="WP_307244502.1">
    <property type="nucleotide sequence ID" value="NZ_JAUSQZ010000001.1"/>
</dbReference>
<accession>A0ABT9P740</accession>
<keyword evidence="7" id="KW-0378">Hydrolase</keyword>
<evidence type="ECO:0000256" key="1">
    <source>
        <dbReference type="ARBA" id="ARBA00006930"/>
    </source>
</evidence>
<feature type="coiled-coil region" evidence="4">
    <location>
        <begin position="772"/>
        <end position="799"/>
    </location>
</feature>
<comment type="subunit">
    <text evidence="2">Heterodimer of SbcC and SbcD.</text>
</comment>
<comment type="caution">
    <text evidence="7">The sequence shown here is derived from an EMBL/GenBank/DDBJ whole genome shotgun (WGS) entry which is preliminary data.</text>
</comment>
<evidence type="ECO:0000256" key="3">
    <source>
        <dbReference type="ARBA" id="ARBA00013368"/>
    </source>
</evidence>
<dbReference type="Gene3D" id="3.40.50.300">
    <property type="entry name" value="P-loop containing nucleotide triphosphate hydrolases"/>
    <property type="match status" value="2"/>
</dbReference>
<keyword evidence="8" id="KW-1185">Reference proteome</keyword>
<dbReference type="InterPro" id="IPR038729">
    <property type="entry name" value="Rad50/SbcC_AAA"/>
</dbReference>
<dbReference type="Proteomes" id="UP001235712">
    <property type="component" value="Unassembled WGS sequence"/>
</dbReference>
<dbReference type="EMBL" id="JAUSQZ010000001">
    <property type="protein sequence ID" value="MDP9827885.1"/>
    <property type="molecule type" value="Genomic_DNA"/>
</dbReference>
<dbReference type="PANTHER" id="PTHR32114:SF2">
    <property type="entry name" value="ABC TRANSPORTER ABCH.3"/>
    <property type="match status" value="1"/>
</dbReference>
<evidence type="ECO:0000259" key="6">
    <source>
        <dbReference type="Pfam" id="PF13476"/>
    </source>
</evidence>
<keyword evidence="7" id="KW-0269">Exonuclease</keyword>
<evidence type="ECO:0000313" key="8">
    <source>
        <dbReference type="Proteomes" id="UP001235712"/>
    </source>
</evidence>
<protein>
    <recommendedName>
        <fullName evidence="3">Nuclease SbcCD subunit C</fullName>
    </recommendedName>
</protein>
<dbReference type="Pfam" id="PF13558">
    <property type="entry name" value="SbcC_Walker_B"/>
    <property type="match status" value="1"/>
</dbReference>
<comment type="similarity">
    <text evidence="1">Belongs to the SMC family. SbcC subfamily.</text>
</comment>